<dbReference type="PROSITE" id="PS00107">
    <property type="entry name" value="PROTEIN_KINASE_ATP"/>
    <property type="match status" value="1"/>
</dbReference>
<dbReference type="PANTHER" id="PTHR45646">
    <property type="entry name" value="SERINE/THREONINE-PROTEIN KINASE DOA-RELATED"/>
    <property type="match status" value="1"/>
</dbReference>
<evidence type="ECO:0000313" key="8">
    <source>
        <dbReference type="EMBL" id="EGU72995.1"/>
    </source>
</evidence>
<dbReference type="InterPro" id="IPR051175">
    <property type="entry name" value="CLK_kinases"/>
</dbReference>
<evidence type="ECO:0000256" key="5">
    <source>
        <dbReference type="ARBA" id="ARBA00022840"/>
    </source>
</evidence>
<evidence type="ECO:0000256" key="3">
    <source>
        <dbReference type="ARBA" id="ARBA00022741"/>
    </source>
</evidence>
<evidence type="ECO:0000256" key="2">
    <source>
        <dbReference type="ARBA" id="ARBA00022679"/>
    </source>
</evidence>
<dbReference type="Gene3D" id="1.10.510.10">
    <property type="entry name" value="Transferase(Phosphotransferase) domain 1"/>
    <property type="match status" value="1"/>
</dbReference>
<reference evidence="8" key="1">
    <citation type="journal article" date="2012" name="Mol. Plant Microbe Interact.">
        <title>A highly conserved effector in Fusarium oxysporum is required for full virulence on Arabidopsis.</title>
        <authorList>
            <person name="Thatcher L.F."/>
            <person name="Gardiner D.M."/>
            <person name="Kazan K."/>
            <person name="Manners J."/>
        </authorList>
    </citation>
    <scope>NUCLEOTIDE SEQUENCE [LARGE SCALE GENOMIC DNA]</scope>
    <source>
        <strain evidence="8">Fo5176</strain>
    </source>
</reference>
<dbReference type="GO" id="GO:0005524">
    <property type="term" value="F:ATP binding"/>
    <property type="evidence" value="ECO:0007669"/>
    <property type="project" value="UniProtKB-UniRule"/>
</dbReference>
<proteinExistence type="predicted"/>
<dbReference type="STRING" id="660025.F9GCV9"/>
<dbReference type="Gene3D" id="3.30.200.20">
    <property type="entry name" value="Phosphorylase Kinase, domain 1"/>
    <property type="match status" value="1"/>
</dbReference>
<dbReference type="GO" id="GO:0004674">
    <property type="term" value="F:protein serine/threonine kinase activity"/>
    <property type="evidence" value="ECO:0007669"/>
    <property type="project" value="UniProtKB-KW"/>
</dbReference>
<feature type="domain" description="Protein kinase" evidence="7">
    <location>
        <begin position="225"/>
        <end position="516"/>
    </location>
</feature>
<comment type="caution">
    <text evidence="8">The sequence shown here is derived from an EMBL/GenBank/DDBJ whole genome shotgun (WGS) entry which is preliminary data.</text>
</comment>
<gene>
    <name evidence="8" type="ORF">FOXB_16492</name>
</gene>
<dbReference type="PROSITE" id="PS50011">
    <property type="entry name" value="PROTEIN_KINASE_DOM"/>
    <property type="match status" value="1"/>
</dbReference>
<dbReference type="PANTHER" id="PTHR45646:SF11">
    <property type="entry name" value="SERINE_THREONINE-PROTEIN KINASE DOA"/>
    <property type="match status" value="1"/>
</dbReference>
<protein>
    <recommendedName>
        <fullName evidence="7">Protein kinase domain-containing protein</fullName>
    </recommendedName>
</protein>
<dbReference type="EMBL" id="AFQF01005233">
    <property type="protein sequence ID" value="EGU72995.1"/>
    <property type="molecule type" value="Genomic_DNA"/>
</dbReference>
<name>F9GCV9_FUSOF</name>
<dbReference type="SMART" id="SM00220">
    <property type="entry name" value="S_TKc"/>
    <property type="match status" value="1"/>
</dbReference>
<dbReference type="InterPro" id="IPR017441">
    <property type="entry name" value="Protein_kinase_ATP_BS"/>
</dbReference>
<accession>F9GCV9</accession>
<dbReference type="GO" id="GO:0043484">
    <property type="term" value="P:regulation of RNA splicing"/>
    <property type="evidence" value="ECO:0007669"/>
    <property type="project" value="TreeGrafter"/>
</dbReference>
<keyword evidence="4" id="KW-0418">Kinase</keyword>
<dbReference type="AlphaFoldDB" id="F9GCV9"/>
<evidence type="ECO:0000256" key="1">
    <source>
        <dbReference type="ARBA" id="ARBA00022527"/>
    </source>
</evidence>
<keyword evidence="5 6" id="KW-0067">ATP-binding</keyword>
<dbReference type="GO" id="GO:0005634">
    <property type="term" value="C:nucleus"/>
    <property type="evidence" value="ECO:0007669"/>
    <property type="project" value="TreeGrafter"/>
</dbReference>
<evidence type="ECO:0000256" key="6">
    <source>
        <dbReference type="PROSITE-ProRule" id="PRU10141"/>
    </source>
</evidence>
<dbReference type="InterPro" id="IPR000719">
    <property type="entry name" value="Prot_kinase_dom"/>
</dbReference>
<evidence type="ECO:0000256" key="4">
    <source>
        <dbReference type="ARBA" id="ARBA00022777"/>
    </source>
</evidence>
<sequence>MSSIVLDKPVVKEDLQQIIESLGGKNWRRRDNLPPTDLILACHRTVKQQHEIKTENDRLRKEGSGDRIHTPGWLADIRNTKIGKKHNVESLSCTGPIGSSIEIPSRHIVPVIPPPADTRIKRAKEGPKGACFLAVDHALGATNPNTVSSSSQYKITEVIIEPMRAPADAQNRVLERPRVLCTDKTSVPPPERAGQVDVKFIPDKDHDEDDGSYKVTPNTKLTEQFEVLDSLGEGGFAKVVRARQIAKHKLVAIKISALGKECSDAARNEIRILKTIKMHDKKNENRCIHAQMCFEYRGHICMVMKLLAQSTHDFLKENNFDPFPDSQIQSFAKQLFGSVAFHGDIKPDNVLLCKKSCCIFSGKPLKPSSYGVSSEEGQYATKRRILKDTEVRLADFGLATFLDESPSFFLTTPQFSAPETWLYRRASFSHDIWSIGCTLVEFFTGHLLFNTRNMLEYLAMIEAFTGLKVEEEIPCMVDEKSRGRVSALLHDGMQEPRQKVESMKMKHLDALQHPCLMRRVQRDEGTVAAEFNRASGSATS</sequence>
<keyword evidence="3 6" id="KW-0547">Nucleotide-binding</keyword>
<organism evidence="8">
    <name type="scientific">Fusarium oxysporum (strain Fo5176)</name>
    <name type="common">Fusarium vascular wilt</name>
    <dbReference type="NCBI Taxonomy" id="660025"/>
    <lineage>
        <taxon>Eukaryota</taxon>
        <taxon>Fungi</taxon>
        <taxon>Dikarya</taxon>
        <taxon>Ascomycota</taxon>
        <taxon>Pezizomycotina</taxon>
        <taxon>Sordariomycetes</taxon>
        <taxon>Hypocreomycetidae</taxon>
        <taxon>Hypocreales</taxon>
        <taxon>Nectriaceae</taxon>
        <taxon>Fusarium</taxon>
        <taxon>Fusarium oxysporum species complex</taxon>
    </lineage>
</organism>
<feature type="binding site" evidence="6">
    <location>
        <position position="254"/>
    </location>
    <ligand>
        <name>ATP</name>
        <dbReference type="ChEBI" id="CHEBI:30616"/>
    </ligand>
</feature>
<evidence type="ECO:0000259" key="7">
    <source>
        <dbReference type="PROSITE" id="PS50011"/>
    </source>
</evidence>
<dbReference type="Pfam" id="PF00069">
    <property type="entry name" value="Pkinase"/>
    <property type="match status" value="1"/>
</dbReference>
<keyword evidence="1" id="KW-0723">Serine/threonine-protein kinase</keyword>
<dbReference type="InterPro" id="IPR011009">
    <property type="entry name" value="Kinase-like_dom_sf"/>
</dbReference>
<dbReference type="SUPFAM" id="SSF56112">
    <property type="entry name" value="Protein kinase-like (PK-like)"/>
    <property type="match status" value="1"/>
</dbReference>
<keyword evidence="2" id="KW-0808">Transferase</keyword>